<dbReference type="Gene3D" id="1.10.1670.10">
    <property type="entry name" value="Helix-hairpin-Helix base-excision DNA repair enzymes (C-terminal)"/>
    <property type="match status" value="1"/>
</dbReference>
<dbReference type="GO" id="GO:0000701">
    <property type="term" value="F:purine-specific mismatch base pair DNA N-glycosylase activity"/>
    <property type="evidence" value="ECO:0007669"/>
    <property type="project" value="UniProtKB-EC"/>
</dbReference>
<dbReference type="InterPro" id="IPR011257">
    <property type="entry name" value="DNA_glycosylase"/>
</dbReference>
<feature type="domain" description="Nudix hydrolase" evidence="15">
    <location>
        <begin position="229"/>
        <end position="356"/>
    </location>
</feature>
<dbReference type="GO" id="GO:0006284">
    <property type="term" value="P:base-excision repair"/>
    <property type="evidence" value="ECO:0007669"/>
    <property type="project" value="InterPro"/>
</dbReference>
<dbReference type="PANTHER" id="PTHR42944">
    <property type="entry name" value="ADENINE DNA GLYCOSYLASE"/>
    <property type="match status" value="1"/>
</dbReference>
<keyword evidence="10" id="KW-0378">Hydrolase</keyword>
<dbReference type="Pfam" id="PF14815">
    <property type="entry name" value="NUDIX_4"/>
    <property type="match status" value="1"/>
</dbReference>
<dbReference type="EC" id="3.2.2.31" evidence="5"/>
<evidence type="ECO:0000256" key="4">
    <source>
        <dbReference type="ARBA" id="ARBA00008343"/>
    </source>
</evidence>
<comment type="cofactor">
    <cofactor evidence="2">
        <name>[4Fe-4S] cluster</name>
        <dbReference type="ChEBI" id="CHEBI:49883"/>
    </cofactor>
</comment>
<dbReference type="PANTHER" id="PTHR42944:SF1">
    <property type="entry name" value="ADENINE DNA GLYCOSYLASE"/>
    <property type="match status" value="1"/>
</dbReference>
<dbReference type="Pfam" id="PF00633">
    <property type="entry name" value="HHH"/>
    <property type="match status" value="1"/>
</dbReference>
<dbReference type="FunFam" id="1.10.340.30:FF:000002">
    <property type="entry name" value="Adenine DNA glycosylase"/>
    <property type="match status" value="1"/>
</dbReference>
<proteinExistence type="inferred from homology"/>
<dbReference type="KEGG" id="daf:Desaf_0238"/>
<dbReference type="eggNOG" id="COG1051">
    <property type="taxonomic scope" value="Bacteria"/>
</dbReference>
<dbReference type="InterPro" id="IPR005760">
    <property type="entry name" value="A/G_AdeGlyc_MutY"/>
</dbReference>
<evidence type="ECO:0000256" key="14">
    <source>
        <dbReference type="ARBA" id="ARBA00023295"/>
    </source>
</evidence>
<keyword evidence="12" id="KW-0411">Iron-sulfur</keyword>
<dbReference type="PROSITE" id="PS00764">
    <property type="entry name" value="ENDONUCLEASE_III_1"/>
    <property type="match status" value="1"/>
</dbReference>
<dbReference type="Gene3D" id="3.90.79.10">
    <property type="entry name" value="Nucleoside Triphosphate Pyrophosphohydrolase"/>
    <property type="match status" value="1"/>
</dbReference>
<evidence type="ECO:0000256" key="6">
    <source>
        <dbReference type="ARBA" id="ARBA00022023"/>
    </source>
</evidence>
<dbReference type="GO" id="GO:0035485">
    <property type="term" value="F:adenine/guanine mispair binding"/>
    <property type="evidence" value="ECO:0007669"/>
    <property type="project" value="TreeGrafter"/>
</dbReference>
<dbReference type="CDD" id="cd00056">
    <property type="entry name" value="ENDO3c"/>
    <property type="match status" value="1"/>
</dbReference>
<protein>
    <recommendedName>
        <fullName evidence="6">Adenine DNA glycosylase</fullName>
        <ecNumber evidence="5">3.2.2.31</ecNumber>
    </recommendedName>
</protein>
<dbReference type="InterPro" id="IPR000445">
    <property type="entry name" value="HhH_motif"/>
</dbReference>
<dbReference type="InterPro" id="IPR003265">
    <property type="entry name" value="HhH-GPD_domain"/>
</dbReference>
<sequence length="368" mass="42113">MPQVMSTLSQRLLDWFAIHKKPLPWRENNEPYRIWISEVMLQQTQRDRVGTYFRRFLERFPDVASLAASREDDLLKLWEGLGYYSRARNLRKAAAIIIDEHGGSFPDSPEALLALPGIGRYTAGAILSIAYNKPEPIVDANVERVFARVFDLDLPVKDKTTSAFLWTKARELIPKDRAREFNQAVMELGSLVCLSRKPRCSACPIQPHCEAYRLDIVLERPVPAKAKEYIPLEVATGLLVHQGLIFVQKRPTEGVWAGLWEFPGGSIEAGETPEQAVVREYQEETEFDVGDLEKIAVVRHGYTKYRVALHCYFCALTNGRREPVLHAAQESRWVRPEELANLAMPAGHRKLLDLLVRDLRFAERLRRP</sequence>
<dbReference type="eggNOG" id="COG1194">
    <property type="taxonomic scope" value="Bacteria"/>
</dbReference>
<reference evidence="16 17" key="1">
    <citation type="journal article" date="2011" name="J. Bacteriol.">
        <title>Genome sequence of the mercury-methylating and pleomorphic Desulfovibrio africanus Strain Walvis Bay.</title>
        <authorList>
            <person name="Brown S.D."/>
            <person name="Wall J.D."/>
            <person name="Kucken A.M."/>
            <person name="Gilmour C.C."/>
            <person name="Podar M."/>
            <person name="Brandt C.C."/>
            <person name="Teshima H."/>
            <person name="Detter J.C."/>
            <person name="Han C.S."/>
            <person name="Land M.L."/>
            <person name="Lucas S."/>
            <person name="Han J."/>
            <person name="Pennacchio L."/>
            <person name="Nolan M."/>
            <person name="Pitluck S."/>
            <person name="Woyke T."/>
            <person name="Goodwin L."/>
            <person name="Palumbo A.V."/>
            <person name="Elias D.A."/>
        </authorList>
    </citation>
    <scope>NUCLEOTIDE SEQUENCE [LARGE SCALE GENOMIC DNA]</scope>
    <source>
        <strain evidence="16 17">Walvis Bay</strain>
    </source>
</reference>
<dbReference type="Gene3D" id="1.10.340.30">
    <property type="entry name" value="Hypothetical protein, domain 2"/>
    <property type="match status" value="1"/>
</dbReference>
<dbReference type="Pfam" id="PF00730">
    <property type="entry name" value="HhH-GPD"/>
    <property type="match status" value="1"/>
</dbReference>
<comment type="function">
    <text evidence="3">Adenine glycosylase active on G-A mispairs. MutY also corrects error-prone DNA synthesis past GO lesions which are due to the oxidatively damaged form of guanine: 7,8-dihydro-8-oxoguanine (8-oxo-dGTP).</text>
</comment>
<dbReference type="SMART" id="SM00478">
    <property type="entry name" value="ENDO3c"/>
    <property type="match status" value="1"/>
</dbReference>
<evidence type="ECO:0000256" key="9">
    <source>
        <dbReference type="ARBA" id="ARBA00022763"/>
    </source>
</evidence>
<dbReference type="EMBL" id="CP003221">
    <property type="protein sequence ID" value="EGJ48596.1"/>
    <property type="molecule type" value="Genomic_DNA"/>
</dbReference>
<dbReference type="PRINTS" id="PR00502">
    <property type="entry name" value="NUDIXFAMILY"/>
</dbReference>
<comment type="similarity">
    <text evidence="4">Belongs to the Nth/MutY family.</text>
</comment>
<evidence type="ECO:0000256" key="11">
    <source>
        <dbReference type="ARBA" id="ARBA00023004"/>
    </source>
</evidence>
<name>F3YTZ0_DESAF</name>
<gene>
    <name evidence="16" type="ORF">Desaf_0238</name>
</gene>
<evidence type="ECO:0000313" key="17">
    <source>
        <dbReference type="Proteomes" id="UP000007844"/>
    </source>
</evidence>
<keyword evidence="13" id="KW-0234">DNA repair</keyword>
<evidence type="ECO:0000256" key="8">
    <source>
        <dbReference type="ARBA" id="ARBA00022723"/>
    </source>
</evidence>
<dbReference type="SUPFAM" id="SSF55811">
    <property type="entry name" value="Nudix"/>
    <property type="match status" value="1"/>
</dbReference>
<dbReference type="Proteomes" id="UP000007844">
    <property type="component" value="Chromosome"/>
</dbReference>
<dbReference type="InterPro" id="IPR044298">
    <property type="entry name" value="MIG/MutY"/>
</dbReference>
<dbReference type="GO" id="GO:0046872">
    <property type="term" value="F:metal ion binding"/>
    <property type="evidence" value="ECO:0007669"/>
    <property type="project" value="UniProtKB-KW"/>
</dbReference>
<evidence type="ECO:0000313" key="16">
    <source>
        <dbReference type="EMBL" id="EGJ48596.1"/>
    </source>
</evidence>
<dbReference type="InterPro" id="IPR015797">
    <property type="entry name" value="NUDIX_hydrolase-like_dom_sf"/>
</dbReference>
<dbReference type="AlphaFoldDB" id="F3YTZ0"/>
<evidence type="ECO:0000256" key="2">
    <source>
        <dbReference type="ARBA" id="ARBA00001966"/>
    </source>
</evidence>
<evidence type="ECO:0000256" key="12">
    <source>
        <dbReference type="ARBA" id="ARBA00023014"/>
    </source>
</evidence>
<comment type="catalytic activity">
    <reaction evidence="1">
        <text>Hydrolyzes free adenine bases from 7,8-dihydro-8-oxoguanine:adenine mismatched double-stranded DNA, leaving an apurinic site.</text>
        <dbReference type="EC" id="3.2.2.31"/>
    </reaction>
</comment>
<dbReference type="GO" id="GO:0034039">
    <property type="term" value="F:8-oxo-7,8-dihydroguanine DNA N-glycosylase activity"/>
    <property type="evidence" value="ECO:0007669"/>
    <property type="project" value="TreeGrafter"/>
</dbReference>
<dbReference type="CDD" id="cd03425">
    <property type="entry name" value="NUDIX_MutT_NudA_like"/>
    <property type="match status" value="1"/>
</dbReference>
<dbReference type="PROSITE" id="PS51462">
    <property type="entry name" value="NUDIX"/>
    <property type="match status" value="1"/>
</dbReference>
<dbReference type="GO" id="GO:0051539">
    <property type="term" value="F:4 iron, 4 sulfur cluster binding"/>
    <property type="evidence" value="ECO:0007669"/>
    <property type="project" value="UniProtKB-KW"/>
</dbReference>
<dbReference type="RefSeq" id="WP_014258455.1">
    <property type="nucleotide sequence ID" value="NC_016629.1"/>
</dbReference>
<evidence type="ECO:0000259" key="15">
    <source>
        <dbReference type="PROSITE" id="PS51462"/>
    </source>
</evidence>
<evidence type="ECO:0000256" key="5">
    <source>
        <dbReference type="ARBA" id="ARBA00012045"/>
    </source>
</evidence>
<dbReference type="InterPro" id="IPR023170">
    <property type="entry name" value="HhH_base_excis_C"/>
</dbReference>
<dbReference type="PROSITE" id="PS01155">
    <property type="entry name" value="ENDONUCLEASE_III_2"/>
    <property type="match status" value="1"/>
</dbReference>
<evidence type="ECO:0000256" key="10">
    <source>
        <dbReference type="ARBA" id="ARBA00022801"/>
    </source>
</evidence>
<evidence type="ECO:0000256" key="1">
    <source>
        <dbReference type="ARBA" id="ARBA00000843"/>
    </source>
</evidence>
<dbReference type="NCBIfam" id="TIGR01084">
    <property type="entry name" value="mutY"/>
    <property type="match status" value="1"/>
</dbReference>
<evidence type="ECO:0000256" key="13">
    <source>
        <dbReference type="ARBA" id="ARBA00023204"/>
    </source>
</evidence>
<dbReference type="SUPFAM" id="SSF48150">
    <property type="entry name" value="DNA-glycosylase"/>
    <property type="match status" value="1"/>
</dbReference>
<keyword evidence="17" id="KW-1185">Reference proteome</keyword>
<keyword evidence="11" id="KW-0408">Iron</keyword>
<organism evidence="16 17">
    <name type="scientific">Desulfocurvibacter africanus subsp. africanus str. Walvis Bay</name>
    <dbReference type="NCBI Taxonomy" id="690850"/>
    <lineage>
        <taxon>Bacteria</taxon>
        <taxon>Pseudomonadati</taxon>
        <taxon>Thermodesulfobacteriota</taxon>
        <taxon>Desulfovibrionia</taxon>
        <taxon>Desulfovibrionales</taxon>
        <taxon>Desulfovibrionaceae</taxon>
        <taxon>Desulfocurvibacter</taxon>
    </lineage>
</organism>
<dbReference type="InterPro" id="IPR004035">
    <property type="entry name" value="Endouclease-III_FeS-bd_BS"/>
</dbReference>
<dbReference type="HOGENOM" id="CLU_012862_0_2_7"/>
<dbReference type="InterPro" id="IPR004036">
    <property type="entry name" value="Endonuclease-III-like_CS2"/>
</dbReference>
<keyword evidence="9" id="KW-0227">DNA damage</keyword>
<keyword evidence="7" id="KW-0004">4Fe-4S</keyword>
<keyword evidence="14" id="KW-0326">Glycosidase</keyword>
<dbReference type="InterPro" id="IPR000086">
    <property type="entry name" value="NUDIX_hydrolase_dom"/>
</dbReference>
<accession>F3YTZ0</accession>
<dbReference type="InterPro" id="IPR020476">
    <property type="entry name" value="Nudix_hydrolase"/>
</dbReference>
<evidence type="ECO:0000256" key="7">
    <source>
        <dbReference type="ARBA" id="ARBA00022485"/>
    </source>
</evidence>
<evidence type="ECO:0000256" key="3">
    <source>
        <dbReference type="ARBA" id="ARBA00002933"/>
    </source>
</evidence>
<dbReference type="GO" id="GO:0032357">
    <property type="term" value="F:oxidized purine DNA binding"/>
    <property type="evidence" value="ECO:0007669"/>
    <property type="project" value="TreeGrafter"/>
</dbReference>
<dbReference type="STRING" id="690850.Desaf_0238"/>
<keyword evidence="8" id="KW-0479">Metal-binding</keyword>
<dbReference type="InterPro" id="IPR003651">
    <property type="entry name" value="Endonuclease3_FeS-loop_motif"/>
</dbReference>
<dbReference type="GO" id="GO:0006298">
    <property type="term" value="P:mismatch repair"/>
    <property type="evidence" value="ECO:0007669"/>
    <property type="project" value="TreeGrafter"/>
</dbReference>
<dbReference type="SMART" id="SM00525">
    <property type="entry name" value="FES"/>
    <property type="match status" value="1"/>
</dbReference>
<dbReference type="InterPro" id="IPR029119">
    <property type="entry name" value="MutY_C"/>
</dbReference>